<sequence length="29" mass="3697">MTSVFSNMSYFYKYIGLYVPFHTKIYFYW</sequence>
<organism evidence="1 2">
    <name type="scientific">Azospirillum baldaniorum</name>
    <dbReference type="NCBI Taxonomy" id="1064539"/>
    <lineage>
        <taxon>Bacteria</taxon>
        <taxon>Pseudomonadati</taxon>
        <taxon>Pseudomonadota</taxon>
        <taxon>Alphaproteobacteria</taxon>
        <taxon>Rhodospirillales</taxon>
        <taxon>Azospirillaceae</taxon>
        <taxon>Azospirillum</taxon>
    </lineage>
</organism>
<evidence type="ECO:0000313" key="1">
    <source>
        <dbReference type="EMBL" id="CCD01600.1"/>
    </source>
</evidence>
<protein>
    <submittedName>
        <fullName evidence="1">Uncharacterized protein</fullName>
    </submittedName>
</protein>
<keyword evidence="1" id="KW-0614">Plasmid</keyword>
<dbReference type="EMBL" id="HE577329">
    <property type="protein sequence ID" value="CCD01600.1"/>
    <property type="molecule type" value="Genomic_DNA"/>
</dbReference>
<accession>A0A9P1JXE7</accession>
<dbReference type="KEGG" id="abs:AZOBR_p220063"/>
<name>A0A9P1JXE7_9PROT</name>
<dbReference type="Proteomes" id="UP000007319">
    <property type="component" value="Plasmid AZOBR_p2"/>
</dbReference>
<gene>
    <name evidence="1" type="ORF">AZOBR_p220063</name>
</gene>
<evidence type="ECO:0000313" key="2">
    <source>
        <dbReference type="Proteomes" id="UP000007319"/>
    </source>
</evidence>
<dbReference type="AlphaFoldDB" id="A0A9P1JXE7"/>
<proteinExistence type="predicted"/>
<reference evidence="1 2" key="1">
    <citation type="journal article" date="2011" name="PLoS Genet.">
        <title>Azospirillum genomes reveal transition of bacteria from aquatic to terrestrial environments.</title>
        <authorList>
            <person name="Wisniewski-Dye F."/>
            <person name="Borziak K."/>
            <person name="Khalsa-Moyers G."/>
            <person name="Alexandre G."/>
            <person name="Sukharnikov L.O."/>
            <person name="Wuichet K."/>
            <person name="Hurst G.B."/>
            <person name="McDonald W.H."/>
            <person name="Robertson J.S."/>
            <person name="Barbe V."/>
            <person name="Calteau A."/>
            <person name="Rouy Z."/>
            <person name="Mangenot S."/>
            <person name="Prigent-Combaret C."/>
            <person name="Normand P."/>
            <person name="Boyer M."/>
            <person name="Siguier P."/>
            <person name="Dessaux Y."/>
            <person name="Elmerich C."/>
            <person name="Condemine G."/>
            <person name="Krishnen G."/>
            <person name="Kennedy I."/>
            <person name="Paterson A.H."/>
            <person name="Gonzalez V."/>
            <person name="Mavingui P."/>
            <person name="Zhulin I.B."/>
        </authorList>
    </citation>
    <scope>NUCLEOTIDE SEQUENCE [LARGE SCALE GENOMIC DNA]</scope>
    <source>
        <strain evidence="1 2">Sp245</strain>
    </source>
</reference>
<keyword evidence="2" id="KW-1185">Reference proteome</keyword>
<geneLocation type="plasmid" evidence="1 2">
    <name>AZOBR_p2</name>
</geneLocation>